<feature type="signal peptide" evidence="1">
    <location>
        <begin position="1"/>
        <end position="21"/>
    </location>
</feature>
<evidence type="ECO:0000256" key="1">
    <source>
        <dbReference type="SAM" id="SignalP"/>
    </source>
</evidence>
<dbReference type="OrthoDB" id="1858978at2759"/>
<dbReference type="AlphaFoldDB" id="A0A6D2IG50"/>
<reference evidence="3" key="1">
    <citation type="submission" date="2020-01" db="EMBL/GenBank/DDBJ databases">
        <authorList>
            <person name="Mishra B."/>
        </authorList>
    </citation>
    <scope>NUCLEOTIDE SEQUENCE [LARGE SCALE GENOMIC DNA]</scope>
</reference>
<protein>
    <recommendedName>
        <fullName evidence="2">Neprosin PEP catalytic domain-containing protein</fullName>
    </recommendedName>
</protein>
<comment type="caution">
    <text evidence="3">The sequence shown here is derived from an EMBL/GenBank/DDBJ whole genome shotgun (WGS) entry which is preliminary data.</text>
</comment>
<evidence type="ECO:0000313" key="3">
    <source>
        <dbReference type="EMBL" id="CAA7025953.1"/>
    </source>
</evidence>
<dbReference type="Proteomes" id="UP000467841">
    <property type="component" value="Unassembled WGS sequence"/>
</dbReference>
<sequence>MAMRLFLTLAILCGLYNKAYGRVSLDIDVKLKILNKPALKTIKSEDGDIIDCIDIYKQHAFDHPALRNHKIQMKPSVKFITKKTTIPNNGTSTAITSQIWSKSGRCPVGTIPVRRVSREDIRRASSPSHFGKKTHRRYSFLDKALEHKGNFNFTAEKIDQKQRHSEAFAATLGSNIIAAQSDINVWNPPRVQAGDYSTAQIWMISGTSATFESIEAGWMVNPGVFGDSRTRLFTYWTKDGYTSTGCFNLLCSGFVQTSEKLLLGGAVQPVSRTSGDQYQIFVGMSLDPASGNWWLSCGKNLVGYWPGTLFSSLQHRSGLVKWGGEVNSANVGMTKPHTKTAMGSGQWPLHLFREACYHTNIRIEDSSSQIKYPQYLSEFADEPNCYSTMLHRDTDTSEPKLFFGGPGQGLVCP</sequence>
<evidence type="ECO:0000259" key="2">
    <source>
        <dbReference type="PROSITE" id="PS52045"/>
    </source>
</evidence>
<dbReference type="EMBL" id="CACVBM020001046">
    <property type="protein sequence ID" value="CAA7025953.1"/>
    <property type="molecule type" value="Genomic_DNA"/>
</dbReference>
<dbReference type="Pfam" id="PF14365">
    <property type="entry name" value="Neprosin_AP"/>
    <property type="match status" value="1"/>
</dbReference>
<feature type="domain" description="Neprosin PEP catalytic" evidence="2">
    <location>
        <begin position="157"/>
        <end position="413"/>
    </location>
</feature>
<dbReference type="InterPro" id="IPR025521">
    <property type="entry name" value="Neprosin_propep"/>
</dbReference>
<evidence type="ECO:0000313" key="4">
    <source>
        <dbReference type="Proteomes" id="UP000467841"/>
    </source>
</evidence>
<dbReference type="InterPro" id="IPR004314">
    <property type="entry name" value="Neprosin"/>
</dbReference>
<dbReference type="PROSITE" id="PS52045">
    <property type="entry name" value="NEPROSIN_PEP_CD"/>
    <property type="match status" value="1"/>
</dbReference>
<dbReference type="PANTHER" id="PTHR31589:SF2">
    <property type="entry name" value="ASLB (DUF239)-RELATED"/>
    <property type="match status" value="1"/>
</dbReference>
<dbReference type="Pfam" id="PF03080">
    <property type="entry name" value="Neprosin"/>
    <property type="match status" value="1"/>
</dbReference>
<name>A0A6D2IG50_9BRAS</name>
<dbReference type="InterPro" id="IPR053168">
    <property type="entry name" value="Glutamic_endopeptidase"/>
</dbReference>
<organism evidence="3 4">
    <name type="scientific">Microthlaspi erraticum</name>
    <dbReference type="NCBI Taxonomy" id="1685480"/>
    <lineage>
        <taxon>Eukaryota</taxon>
        <taxon>Viridiplantae</taxon>
        <taxon>Streptophyta</taxon>
        <taxon>Embryophyta</taxon>
        <taxon>Tracheophyta</taxon>
        <taxon>Spermatophyta</taxon>
        <taxon>Magnoliopsida</taxon>
        <taxon>eudicotyledons</taxon>
        <taxon>Gunneridae</taxon>
        <taxon>Pentapetalae</taxon>
        <taxon>rosids</taxon>
        <taxon>malvids</taxon>
        <taxon>Brassicales</taxon>
        <taxon>Brassicaceae</taxon>
        <taxon>Coluteocarpeae</taxon>
        <taxon>Microthlaspi</taxon>
    </lineage>
</organism>
<proteinExistence type="predicted"/>
<feature type="chain" id="PRO_5025523019" description="Neprosin PEP catalytic domain-containing protein" evidence="1">
    <location>
        <begin position="22"/>
        <end position="413"/>
    </location>
</feature>
<keyword evidence="1" id="KW-0732">Signal</keyword>
<dbReference type="Gene3D" id="3.90.1320.10">
    <property type="entry name" value="Outer-capsid protein sigma 3, large lobe"/>
    <property type="match status" value="1"/>
</dbReference>
<accession>A0A6D2IG50</accession>
<keyword evidence="4" id="KW-1185">Reference proteome</keyword>
<gene>
    <name evidence="3" type="ORF">MERR_LOCUS13188</name>
</gene>
<dbReference type="PANTHER" id="PTHR31589">
    <property type="entry name" value="PROTEIN, PUTATIVE (DUF239)-RELATED-RELATED"/>
    <property type="match status" value="1"/>
</dbReference>